<reference evidence="3" key="1">
    <citation type="submission" date="2019-03" db="EMBL/GenBank/DDBJ databases">
        <title>Single cell metagenomics reveals metabolic interactions within the superorganism composed of flagellate Streblomastix strix and complex community of Bacteroidetes bacteria on its surface.</title>
        <authorList>
            <person name="Treitli S.C."/>
            <person name="Kolisko M."/>
            <person name="Husnik F."/>
            <person name="Keeling P."/>
            <person name="Hampl V."/>
        </authorList>
    </citation>
    <scope>NUCLEOTIDE SEQUENCE</scope>
    <source>
        <strain evidence="3">STM</strain>
    </source>
</reference>
<dbReference type="EMBL" id="SNRY01007453">
    <property type="protein sequence ID" value="KAA6310386.1"/>
    <property type="molecule type" value="Genomic_DNA"/>
</dbReference>
<proteinExistence type="predicted"/>
<evidence type="ECO:0000313" key="1">
    <source>
        <dbReference type="EMBL" id="KAA6310386.1"/>
    </source>
</evidence>
<protein>
    <submittedName>
        <fullName evidence="3">Uncharacterized protein</fullName>
    </submittedName>
</protein>
<dbReference type="EMBL" id="SNRY01001373">
    <property type="protein sequence ID" value="KAA6331426.1"/>
    <property type="molecule type" value="Genomic_DNA"/>
</dbReference>
<dbReference type="AlphaFoldDB" id="A0A5J4RBS2"/>
<sequence length="20" mass="2209">MFLTNMESNACLVYATSVTL</sequence>
<evidence type="ECO:0000313" key="2">
    <source>
        <dbReference type="EMBL" id="KAA6331417.1"/>
    </source>
</evidence>
<dbReference type="EMBL" id="SNRY01001373">
    <property type="protein sequence ID" value="KAA6331417.1"/>
    <property type="molecule type" value="Genomic_DNA"/>
</dbReference>
<organism evidence="3">
    <name type="scientific">termite gut metagenome</name>
    <dbReference type="NCBI Taxonomy" id="433724"/>
    <lineage>
        <taxon>unclassified sequences</taxon>
        <taxon>metagenomes</taxon>
        <taxon>organismal metagenomes</taxon>
    </lineage>
</organism>
<feature type="non-terminal residue" evidence="3">
    <location>
        <position position="20"/>
    </location>
</feature>
<evidence type="ECO:0000313" key="3">
    <source>
        <dbReference type="EMBL" id="KAA6331426.1"/>
    </source>
</evidence>
<name>A0A5J4RBS2_9ZZZZ</name>
<accession>A0A5J4RBS2</accession>
<gene>
    <name evidence="2" type="ORF">EZS27_019963</name>
    <name evidence="3" type="ORF">EZS27_019972</name>
    <name evidence="1" type="ORF">EZS27_038301</name>
</gene>
<comment type="caution">
    <text evidence="3">The sequence shown here is derived from an EMBL/GenBank/DDBJ whole genome shotgun (WGS) entry which is preliminary data.</text>
</comment>